<comment type="subcellular location">
    <subcellularLocation>
        <location evidence="1">Cell membrane</location>
        <topology evidence="1">Single-pass type I membrane protein</topology>
    </subcellularLocation>
</comment>
<keyword evidence="4" id="KW-0808">Transferase</keyword>
<dbReference type="InterPro" id="IPR055163">
    <property type="entry name" value="ALK/LTK-like_GRD"/>
</dbReference>
<reference evidence="20 21" key="1">
    <citation type="submission" date="2018-12" db="EMBL/GenBank/DDBJ databases">
        <title>Hymenobacter gummosus sp. nov., isolated from a spring.</title>
        <authorList>
            <person name="Nie L."/>
        </authorList>
    </citation>
    <scope>NUCLEOTIDE SEQUENCE [LARGE SCALE GENOMIC DNA]</scope>
    <source>
        <strain evidence="20 21">KCTC 52166</strain>
    </source>
</reference>
<evidence type="ECO:0000256" key="9">
    <source>
        <dbReference type="ARBA" id="ARBA00022840"/>
    </source>
</evidence>
<dbReference type="GO" id="GO:0005886">
    <property type="term" value="C:plasma membrane"/>
    <property type="evidence" value="ECO:0007669"/>
    <property type="project" value="UniProtKB-SubCell"/>
</dbReference>
<dbReference type="AlphaFoldDB" id="A0A431U5X2"/>
<keyword evidence="11" id="KW-0472">Membrane</keyword>
<proteinExistence type="predicted"/>
<keyword evidence="16" id="KW-0175">Coiled coil</keyword>
<keyword evidence="5" id="KW-0812">Transmembrane</keyword>
<feature type="region of interest" description="Disordered" evidence="17">
    <location>
        <begin position="472"/>
        <end position="515"/>
    </location>
</feature>
<evidence type="ECO:0000256" key="12">
    <source>
        <dbReference type="ARBA" id="ARBA00023137"/>
    </source>
</evidence>
<gene>
    <name evidence="20" type="ORF">EJV47_07145</name>
</gene>
<dbReference type="RefSeq" id="WP_126692459.1">
    <property type="nucleotide sequence ID" value="NZ_RXOF01000003.1"/>
</dbReference>
<name>A0A431U5X2_9BACT</name>
<dbReference type="Proteomes" id="UP000282184">
    <property type="component" value="Unassembled WGS sequence"/>
</dbReference>
<keyword evidence="7" id="KW-0547">Nucleotide-binding</keyword>
<dbReference type="EC" id="2.7.10.1" evidence="2"/>
<feature type="domain" description="Peptidase S74" evidence="19">
    <location>
        <begin position="896"/>
        <end position="1068"/>
    </location>
</feature>
<dbReference type="OrthoDB" id="946948at2"/>
<dbReference type="InterPro" id="IPR030392">
    <property type="entry name" value="S74_ICA"/>
</dbReference>
<feature type="signal peptide" evidence="18">
    <location>
        <begin position="1"/>
        <end position="24"/>
    </location>
</feature>
<dbReference type="GO" id="GO:0005524">
    <property type="term" value="F:ATP binding"/>
    <property type="evidence" value="ECO:0007669"/>
    <property type="project" value="UniProtKB-KW"/>
</dbReference>
<accession>A0A431U5X2</accession>
<sequence length="1120" mass="114120">MQQLLRRSVPLLAAALGLSLAARAQTPNAVGIGTTAPAASALLDLSSTTKGFLAPRMTAAERTAISSPARGLLVYQTDGLQLGFWYYTGAAWTYLNPTPAGDNLGSHLATTNLGLNGNWLSNAPGTANGLRVDNQGNVGVGVAAPQRPLDVGGPAVLRGRLTLGPQDGADPLANLTWNLDNLNGTLRMFRENNLGGGGGVVHLGVQGSTGNVGVGTDNPQARLHVVGAAGTPNVRLESLGGTGTRMVVTDAAGNLSSATLPTGGDNLGNHTATQNLNLADKQLVGNGGTQGLAISSGGSVGIGTTTPAASALLDVTSTAKGFLPPRMTQAQRDAIASPAAGLVIYNTSTNHLNFYDGTYWTETVASAQPAGLNLTDGNQGTWTVPPGVTSVQIDLAGSQGSSASTPNPNGNTIYSVGGKGGRVRATLTVVPGQTLSGTTGSISGASTVSVYNPGTSQWTLVAVAGGGGSAGRATASWGGTPPTAHGGPGGGLVGGQAPNISTPSGNEGAYGGTQSAGGAVIRRTYGDITQPAQPGSFGRGGEGGTSYSMTGFGNTYWYGGRGGDGYYGGGGANPLAGGGGGSSYTHPTLATNVLHDQGTQTGNGYVQITTVRTADQPVLDLSNSTIPQTDGAVLFATSGKLNGNATKLFWDNTANRLGLGTNTPAATLDVTGTTNLNGATTLAGPTTLNGTTSVGGSVGLNQNDLRLSAPTDGNHGLGYYGGSKTWSGGNVNGPVLFGFDGGRLGANQSGTQSTALSWAANGFVGIGPGMTTPNGPLEIRRDDADAYVVMHDPSNNWFSFGQHRADGNKIKISDGNAFGGTNYLTIARGSGNIGIGTTNPSAKLEVSGVGSIGNYNYAYYAYNGGVFNGVANNGTGSNVSIWAAGRVVAAEFNATSDRRLKNIIGLSDRAADLALLQRIRITDYTMRDRAEYQDRRFKKVIAQEVEEVFPQAVSQHRGFVPDIYAPATAAAAEGDSLLRLTLPAAPTAQAGQRVKLIGPAGEVIGTVQAVSGKTLVVRGVRQLAGQAVFVFGLEHPDVRSVDYEALAMLNVSATQELARKVAELEKQNAQLRQQNQAQGTQLTRLQTSVHELQTQAAQTTELAQRLKALENLLGAKADAR</sequence>
<evidence type="ECO:0000256" key="2">
    <source>
        <dbReference type="ARBA" id="ARBA00011902"/>
    </source>
</evidence>
<evidence type="ECO:0000256" key="8">
    <source>
        <dbReference type="ARBA" id="ARBA00022777"/>
    </source>
</evidence>
<dbReference type="CDD" id="cd14686">
    <property type="entry name" value="bZIP"/>
    <property type="match status" value="1"/>
</dbReference>
<evidence type="ECO:0000256" key="13">
    <source>
        <dbReference type="ARBA" id="ARBA00023157"/>
    </source>
</evidence>
<evidence type="ECO:0000256" key="14">
    <source>
        <dbReference type="ARBA" id="ARBA00023170"/>
    </source>
</evidence>
<feature type="compositionally biased region" description="Low complexity" evidence="17">
    <location>
        <begin position="472"/>
        <end position="485"/>
    </location>
</feature>
<evidence type="ECO:0000256" key="4">
    <source>
        <dbReference type="ARBA" id="ARBA00022679"/>
    </source>
</evidence>
<dbReference type="PROSITE" id="PS51688">
    <property type="entry name" value="ICA"/>
    <property type="match status" value="1"/>
</dbReference>
<organism evidence="20 21">
    <name type="scientific">Hymenobacter gummosus</name>
    <dbReference type="NCBI Taxonomy" id="1776032"/>
    <lineage>
        <taxon>Bacteria</taxon>
        <taxon>Pseudomonadati</taxon>
        <taxon>Bacteroidota</taxon>
        <taxon>Cytophagia</taxon>
        <taxon>Cytophagales</taxon>
        <taxon>Hymenobacteraceae</taxon>
        <taxon>Hymenobacter</taxon>
    </lineage>
</organism>
<keyword evidence="12" id="KW-0829">Tyrosine-protein kinase</keyword>
<evidence type="ECO:0000313" key="20">
    <source>
        <dbReference type="EMBL" id="RTQ51568.1"/>
    </source>
</evidence>
<evidence type="ECO:0000256" key="7">
    <source>
        <dbReference type="ARBA" id="ARBA00022741"/>
    </source>
</evidence>
<keyword evidence="6 18" id="KW-0732">Signal</keyword>
<dbReference type="EMBL" id="RXOF01000003">
    <property type="protein sequence ID" value="RTQ51568.1"/>
    <property type="molecule type" value="Genomic_DNA"/>
</dbReference>
<dbReference type="GO" id="GO:0004714">
    <property type="term" value="F:transmembrane receptor protein tyrosine kinase activity"/>
    <property type="evidence" value="ECO:0007669"/>
    <property type="project" value="UniProtKB-EC"/>
</dbReference>
<evidence type="ECO:0000256" key="17">
    <source>
        <dbReference type="SAM" id="MobiDB-lite"/>
    </source>
</evidence>
<protein>
    <recommendedName>
        <fullName evidence="2">receptor protein-tyrosine kinase</fullName>
        <ecNumber evidence="2">2.7.10.1</ecNumber>
    </recommendedName>
</protein>
<evidence type="ECO:0000256" key="15">
    <source>
        <dbReference type="ARBA" id="ARBA00023180"/>
    </source>
</evidence>
<dbReference type="Pfam" id="PF12810">
    <property type="entry name" value="ALK_LTK_GRD"/>
    <property type="match status" value="1"/>
</dbReference>
<evidence type="ECO:0000313" key="21">
    <source>
        <dbReference type="Proteomes" id="UP000282184"/>
    </source>
</evidence>
<evidence type="ECO:0000256" key="1">
    <source>
        <dbReference type="ARBA" id="ARBA00004251"/>
    </source>
</evidence>
<evidence type="ECO:0000256" key="16">
    <source>
        <dbReference type="SAM" id="Coils"/>
    </source>
</evidence>
<evidence type="ECO:0000256" key="6">
    <source>
        <dbReference type="ARBA" id="ARBA00022729"/>
    </source>
</evidence>
<evidence type="ECO:0000256" key="11">
    <source>
        <dbReference type="ARBA" id="ARBA00023136"/>
    </source>
</evidence>
<dbReference type="Pfam" id="PF13884">
    <property type="entry name" value="Peptidase_S74"/>
    <property type="match status" value="1"/>
</dbReference>
<evidence type="ECO:0000256" key="5">
    <source>
        <dbReference type="ARBA" id="ARBA00022692"/>
    </source>
</evidence>
<keyword evidence="15" id="KW-0325">Glycoprotein</keyword>
<keyword evidence="8" id="KW-0418">Kinase</keyword>
<feature type="chain" id="PRO_5019251283" description="receptor protein-tyrosine kinase" evidence="18">
    <location>
        <begin position="25"/>
        <end position="1120"/>
    </location>
</feature>
<keyword evidence="3" id="KW-1003">Cell membrane</keyword>
<evidence type="ECO:0000256" key="10">
    <source>
        <dbReference type="ARBA" id="ARBA00022989"/>
    </source>
</evidence>
<evidence type="ECO:0000256" key="3">
    <source>
        <dbReference type="ARBA" id="ARBA00022475"/>
    </source>
</evidence>
<keyword evidence="13" id="KW-1015">Disulfide bond</keyword>
<evidence type="ECO:0000256" key="18">
    <source>
        <dbReference type="SAM" id="SignalP"/>
    </source>
</evidence>
<evidence type="ECO:0000259" key="19">
    <source>
        <dbReference type="PROSITE" id="PS51688"/>
    </source>
</evidence>
<keyword evidence="14" id="KW-0675">Receptor</keyword>
<keyword evidence="21" id="KW-1185">Reference proteome</keyword>
<keyword evidence="10" id="KW-1133">Transmembrane helix</keyword>
<keyword evidence="9" id="KW-0067">ATP-binding</keyword>
<feature type="coiled-coil region" evidence="16">
    <location>
        <begin position="1050"/>
        <end position="1109"/>
    </location>
</feature>
<comment type="caution">
    <text evidence="20">The sequence shown here is derived from an EMBL/GenBank/DDBJ whole genome shotgun (WGS) entry which is preliminary data.</text>
</comment>